<reference evidence="1" key="1">
    <citation type="submission" date="2015-10" db="EMBL/GenBank/DDBJ databases">
        <authorList>
            <person name="Gilbert D.G."/>
        </authorList>
    </citation>
    <scope>NUCLEOTIDE SEQUENCE</scope>
</reference>
<proteinExistence type="predicted"/>
<organism evidence="1">
    <name type="scientific">hydrothermal vent metagenome</name>
    <dbReference type="NCBI Taxonomy" id="652676"/>
    <lineage>
        <taxon>unclassified sequences</taxon>
        <taxon>metagenomes</taxon>
        <taxon>ecological metagenomes</taxon>
    </lineage>
</organism>
<evidence type="ECO:0000313" key="1">
    <source>
        <dbReference type="EMBL" id="CUS55864.1"/>
    </source>
</evidence>
<sequence length="41" mass="4732">MLRGQVVVCHILPALRYSEGVPSLQRNFWSMNVVIIWASPY</sequence>
<dbReference type="AlphaFoldDB" id="A0A160U017"/>
<dbReference type="EMBL" id="CZQD01000013">
    <property type="protein sequence ID" value="CUS55864.1"/>
    <property type="molecule type" value="Genomic_DNA"/>
</dbReference>
<gene>
    <name evidence="1" type="ORF">MGWOODY_Hyp134</name>
</gene>
<accession>A0A160U017</accession>
<protein>
    <submittedName>
        <fullName evidence="1">Uncharacterized protein</fullName>
    </submittedName>
</protein>
<name>A0A160U017_9ZZZZ</name>